<feature type="compositionally biased region" description="Basic residues" evidence="1">
    <location>
        <begin position="30"/>
        <end position="48"/>
    </location>
</feature>
<evidence type="ECO:0000313" key="2">
    <source>
        <dbReference type="EMBL" id="KEH28397.1"/>
    </source>
</evidence>
<dbReference type="EMBL" id="CM001221">
    <property type="protein sequence ID" value="KEH28397.1"/>
    <property type="molecule type" value="Genomic_DNA"/>
</dbReference>
<keyword evidence="4" id="KW-1185">Reference proteome</keyword>
<gene>
    <name evidence="2" type="ordered locus">MTR_5g090845</name>
</gene>
<name>A0A072UFF0_MEDTR</name>
<sequence>MINITKNVYGESTNKLTTPKLIFQCEIKQRRTRQRTTQRRTKTTRSRKNTKEKLDVCENHLFRLKERGKKMQRRDSRSKIDLKSPLLDE</sequence>
<proteinExistence type="predicted"/>
<dbReference type="EnsemblPlants" id="KEH28397">
    <property type="protein sequence ID" value="KEH28397"/>
    <property type="gene ID" value="MTR_5g090845"/>
</dbReference>
<accession>A0A072UFF0</accession>
<organism evidence="2 4">
    <name type="scientific">Medicago truncatula</name>
    <name type="common">Barrel medic</name>
    <name type="synonym">Medicago tribuloides</name>
    <dbReference type="NCBI Taxonomy" id="3880"/>
    <lineage>
        <taxon>Eukaryota</taxon>
        <taxon>Viridiplantae</taxon>
        <taxon>Streptophyta</taxon>
        <taxon>Embryophyta</taxon>
        <taxon>Tracheophyta</taxon>
        <taxon>Spermatophyta</taxon>
        <taxon>Magnoliopsida</taxon>
        <taxon>eudicotyledons</taxon>
        <taxon>Gunneridae</taxon>
        <taxon>Pentapetalae</taxon>
        <taxon>rosids</taxon>
        <taxon>fabids</taxon>
        <taxon>Fabales</taxon>
        <taxon>Fabaceae</taxon>
        <taxon>Papilionoideae</taxon>
        <taxon>50 kb inversion clade</taxon>
        <taxon>NPAAA clade</taxon>
        <taxon>Hologalegina</taxon>
        <taxon>IRL clade</taxon>
        <taxon>Trifolieae</taxon>
        <taxon>Medicago</taxon>
    </lineage>
</organism>
<feature type="compositionally biased region" description="Basic and acidic residues" evidence="1">
    <location>
        <begin position="73"/>
        <end position="82"/>
    </location>
</feature>
<evidence type="ECO:0000256" key="1">
    <source>
        <dbReference type="SAM" id="MobiDB-lite"/>
    </source>
</evidence>
<evidence type="ECO:0000313" key="3">
    <source>
        <dbReference type="EnsemblPlants" id="KEH28397"/>
    </source>
</evidence>
<dbReference type="Proteomes" id="UP000002051">
    <property type="component" value="Chromosome 5"/>
</dbReference>
<reference evidence="2 4" key="1">
    <citation type="journal article" date="2011" name="Nature">
        <title>The Medicago genome provides insight into the evolution of rhizobial symbioses.</title>
        <authorList>
            <person name="Young N.D."/>
            <person name="Debelle F."/>
            <person name="Oldroyd G.E."/>
            <person name="Geurts R."/>
            <person name="Cannon S.B."/>
            <person name="Udvardi M.K."/>
            <person name="Benedito V.A."/>
            <person name="Mayer K.F."/>
            <person name="Gouzy J."/>
            <person name="Schoof H."/>
            <person name="Van de Peer Y."/>
            <person name="Proost S."/>
            <person name="Cook D.R."/>
            <person name="Meyers B.C."/>
            <person name="Spannagl M."/>
            <person name="Cheung F."/>
            <person name="De Mita S."/>
            <person name="Krishnakumar V."/>
            <person name="Gundlach H."/>
            <person name="Zhou S."/>
            <person name="Mudge J."/>
            <person name="Bharti A.K."/>
            <person name="Murray J.D."/>
            <person name="Naoumkina M.A."/>
            <person name="Rosen B."/>
            <person name="Silverstein K.A."/>
            <person name="Tang H."/>
            <person name="Rombauts S."/>
            <person name="Zhao P.X."/>
            <person name="Zhou P."/>
            <person name="Barbe V."/>
            <person name="Bardou P."/>
            <person name="Bechner M."/>
            <person name="Bellec A."/>
            <person name="Berger A."/>
            <person name="Berges H."/>
            <person name="Bidwell S."/>
            <person name="Bisseling T."/>
            <person name="Choisne N."/>
            <person name="Couloux A."/>
            <person name="Denny R."/>
            <person name="Deshpande S."/>
            <person name="Dai X."/>
            <person name="Doyle J.J."/>
            <person name="Dudez A.M."/>
            <person name="Farmer A.D."/>
            <person name="Fouteau S."/>
            <person name="Franken C."/>
            <person name="Gibelin C."/>
            <person name="Gish J."/>
            <person name="Goldstein S."/>
            <person name="Gonzalez A.J."/>
            <person name="Green P.J."/>
            <person name="Hallab A."/>
            <person name="Hartog M."/>
            <person name="Hua A."/>
            <person name="Humphray S.J."/>
            <person name="Jeong D.H."/>
            <person name="Jing Y."/>
            <person name="Jocker A."/>
            <person name="Kenton S.M."/>
            <person name="Kim D.J."/>
            <person name="Klee K."/>
            <person name="Lai H."/>
            <person name="Lang C."/>
            <person name="Lin S."/>
            <person name="Macmil S.L."/>
            <person name="Magdelenat G."/>
            <person name="Matthews L."/>
            <person name="McCorrison J."/>
            <person name="Monaghan E.L."/>
            <person name="Mun J.H."/>
            <person name="Najar F.Z."/>
            <person name="Nicholson C."/>
            <person name="Noirot C."/>
            <person name="O'Bleness M."/>
            <person name="Paule C.R."/>
            <person name="Poulain J."/>
            <person name="Prion F."/>
            <person name="Qin B."/>
            <person name="Qu C."/>
            <person name="Retzel E.F."/>
            <person name="Riddle C."/>
            <person name="Sallet E."/>
            <person name="Samain S."/>
            <person name="Samson N."/>
            <person name="Sanders I."/>
            <person name="Saurat O."/>
            <person name="Scarpelli C."/>
            <person name="Schiex T."/>
            <person name="Segurens B."/>
            <person name="Severin A.J."/>
            <person name="Sherrier D.J."/>
            <person name="Shi R."/>
            <person name="Sims S."/>
            <person name="Singer S.R."/>
            <person name="Sinharoy S."/>
            <person name="Sterck L."/>
            <person name="Viollet A."/>
            <person name="Wang B.B."/>
            <person name="Wang K."/>
            <person name="Wang M."/>
            <person name="Wang X."/>
            <person name="Warfsmann J."/>
            <person name="Weissenbach J."/>
            <person name="White D.D."/>
            <person name="White J.D."/>
            <person name="Wiley G.B."/>
            <person name="Wincker P."/>
            <person name="Xing Y."/>
            <person name="Yang L."/>
            <person name="Yao Z."/>
            <person name="Ying F."/>
            <person name="Zhai J."/>
            <person name="Zhou L."/>
            <person name="Zuber A."/>
            <person name="Denarie J."/>
            <person name="Dixon R.A."/>
            <person name="May G.D."/>
            <person name="Schwartz D.C."/>
            <person name="Rogers J."/>
            <person name="Quetier F."/>
            <person name="Town C.D."/>
            <person name="Roe B.A."/>
        </authorList>
    </citation>
    <scope>NUCLEOTIDE SEQUENCE [LARGE SCALE GENOMIC DNA]</scope>
    <source>
        <strain evidence="2">A17</strain>
        <strain evidence="3 4">cv. Jemalong A17</strain>
    </source>
</reference>
<dbReference type="HOGENOM" id="CLU_2458205_0_0_1"/>
<feature type="region of interest" description="Disordered" evidence="1">
    <location>
        <begin position="66"/>
        <end position="89"/>
    </location>
</feature>
<protein>
    <submittedName>
        <fullName evidence="2 3">Uncharacterized protein</fullName>
    </submittedName>
</protein>
<evidence type="ECO:0000313" key="4">
    <source>
        <dbReference type="Proteomes" id="UP000002051"/>
    </source>
</evidence>
<dbReference type="AlphaFoldDB" id="A0A072UFF0"/>
<reference evidence="3" key="3">
    <citation type="submission" date="2015-04" db="UniProtKB">
        <authorList>
            <consortium name="EnsemblPlants"/>
        </authorList>
    </citation>
    <scope>IDENTIFICATION</scope>
    <source>
        <strain evidence="3">cv. Jemalong A17</strain>
    </source>
</reference>
<feature type="region of interest" description="Disordered" evidence="1">
    <location>
        <begin position="29"/>
        <end position="54"/>
    </location>
</feature>
<reference evidence="2 4" key="2">
    <citation type="journal article" date="2014" name="BMC Genomics">
        <title>An improved genome release (version Mt4.0) for the model legume Medicago truncatula.</title>
        <authorList>
            <person name="Tang H."/>
            <person name="Krishnakumar V."/>
            <person name="Bidwell S."/>
            <person name="Rosen B."/>
            <person name="Chan A."/>
            <person name="Zhou S."/>
            <person name="Gentzbittel L."/>
            <person name="Childs K.L."/>
            <person name="Yandell M."/>
            <person name="Gundlach H."/>
            <person name="Mayer K.F."/>
            <person name="Schwartz D.C."/>
            <person name="Town C.D."/>
        </authorList>
    </citation>
    <scope>GENOME REANNOTATION</scope>
    <source>
        <strain evidence="2">A17</strain>
        <strain evidence="3 4">cv. Jemalong A17</strain>
    </source>
</reference>